<evidence type="ECO:0000313" key="2">
    <source>
        <dbReference type="Proteomes" id="UP000805193"/>
    </source>
</evidence>
<keyword evidence="2" id="KW-1185">Reference proteome</keyword>
<dbReference type="Proteomes" id="UP000805193">
    <property type="component" value="Unassembled WGS sequence"/>
</dbReference>
<protein>
    <submittedName>
        <fullName evidence="1">Uncharacterized protein</fullName>
    </submittedName>
</protein>
<proteinExistence type="predicted"/>
<reference evidence="1 2" key="1">
    <citation type="journal article" date="2020" name="Cell">
        <title>Large-Scale Comparative Analyses of Tick Genomes Elucidate Their Genetic Diversity and Vector Capacities.</title>
        <authorList>
            <consortium name="Tick Genome and Microbiome Consortium (TIGMIC)"/>
            <person name="Jia N."/>
            <person name="Wang J."/>
            <person name="Shi W."/>
            <person name="Du L."/>
            <person name="Sun Y."/>
            <person name="Zhan W."/>
            <person name="Jiang J.F."/>
            <person name="Wang Q."/>
            <person name="Zhang B."/>
            <person name="Ji P."/>
            <person name="Bell-Sakyi L."/>
            <person name="Cui X.M."/>
            <person name="Yuan T.T."/>
            <person name="Jiang B.G."/>
            <person name="Yang W.F."/>
            <person name="Lam T.T."/>
            <person name="Chang Q.C."/>
            <person name="Ding S.J."/>
            <person name="Wang X.J."/>
            <person name="Zhu J.G."/>
            <person name="Ruan X.D."/>
            <person name="Zhao L."/>
            <person name="Wei J.T."/>
            <person name="Ye R.Z."/>
            <person name="Que T.C."/>
            <person name="Du C.H."/>
            <person name="Zhou Y.H."/>
            <person name="Cheng J.X."/>
            <person name="Dai P.F."/>
            <person name="Guo W.B."/>
            <person name="Han X.H."/>
            <person name="Huang E.J."/>
            <person name="Li L.F."/>
            <person name="Wei W."/>
            <person name="Gao Y.C."/>
            <person name="Liu J.Z."/>
            <person name="Shao H.Z."/>
            <person name="Wang X."/>
            <person name="Wang C.C."/>
            <person name="Yang T.C."/>
            <person name="Huo Q.B."/>
            <person name="Li W."/>
            <person name="Chen H.Y."/>
            <person name="Chen S.E."/>
            <person name="Zhou L.G."/>
            <person name="Ni X.B."/>
            <person name="Tian J.H."/>
            <person name="Sheng Y."/>
            <person name="Liu T."/>
            <person name="Pan Y.S."/>
            <person name="Xia L.Y."/>
            <person name="Li J."/>
            <person name="Zhao F."/>
            <person name="Cao W.C."/>
        </authorList>
    </citation>
    <scope>NUCLEOTIDE SEQUENCE [LARGE SCALE GENOMIC DNA]</scope>
    <source>
        <strain evidence="1">Iper-2018</strain>
    </source>
</reference>
<accession>A0AC60NZT3</accession>
<gene>
    <name evidence="1" type="ORF">HPB47_010450</name>
</gene>
<organism evidence="1 2">
    <name type="scientific">Ixodes persulcatus</name>
    <name type="common">Taiga tick</name>
    <dbReference type="NCBI Taxonomy" id="34615"/>
    <lineage>
        <taxon>Eukaryota</taxon>
        <taxon>Metazoa</taxon>
        <taxon>Ecdysozoa</taxon>
        <taxon>Arthropoda</taxon>
        <taxon>Chelicerata</taxon>
        <taxon>Arachnida</taxon>
        <taxon>Acari</taxon>
        <taxon>Parasitiformes</taxon>
        <taxon>Ixodida</taxon>
        <taxon>Ixodoidea</taxon>
        <taxon>Ixodidae</taxon>
        <taxon>Ixodinae</taxon>
        <taxon>Ixodes</taxon>
    </lineage>
</organism>
<name>A0AC60NZT3_IXOPE</name>
<dbReference type="EMBL" id="JABSTQ010011348">
    <property type="protein sequence ID" value="KAG0412439.1"/>
    <property type="molecule type" value="Genomic_DNA"/>
</dbReference>
<feature type="non-terminal residue" evidence="1">
    <location>
        <position position="1"/>
    </location>
</feature>
<evidence type="ECO:0000313" key="1">
    <source>
        <dbReference type="EMBL" id="KAG0412439.1"/>
    </source>
</evidence>
<comment type="caution">
    <text evidence="1">The sequence shown here is derived from an EMBL/GenBank/DDBJ whole genome shotgun (WGS) entry which is preliminary data.</text>
</comment>
<sequence length="138" mass="15725">RGNALSGRKYVFSRVKDPHYNIQVTNNTYFQQILDTDNANWVLQATCFEREGQLKFQILQTNPYVILSEYVRRRIYSTLAWNGLYKQFVSTHCSPGRAGIKARLFDNVRTLHERPSTAVPTPMSPAAPEDEDAASGVE</sequence>
<feature type="non-terminal residue" evidence="1">
    <location>
        <position position="138"/>
    </location>
</feature>